<accession>G5I9I5</accession>
<evidence type="ECO:0000256" key="2">
    <source>
        <dbReference type="ARBA" id="ARBA00023125"/>
    </source>
</evidence>
<dbReference type="PATRIC" id="fig|742737.3.peg.168"/>
<gene>
    <name evidence="5" type="ORF">HMPREF9473_00175</name>
</gene>
<dbReference type="AlphaFoldDB" id="G5I9I5"/>
<dbReference type="InterPro" id="IPR018060">
    <property type="entry name" value="HTH_AraC"/>
</dbReference>
<dbReference type="InterPro" id="IPR020449">
    <property type="entry name" value="Tscrpt_reg_AraC-type_HTH"/>
</dbReference>
<evidence type="ECO:0000256" key="1">
    <source>
        <dbReference type="ARBA" id="ARBA00023015"/>
    </source>
</evidence>
<dbReference type="OrthoDB" id="625043at2"/>
<keyword evidence="6" id="KW-1185">Reference proteome</keyword>
<dbReference type="EMBL" id="ADLN01000001">
    <property type="protein sequence ID" value="EHI61724.1"/>
    <property type="molecule type" value="Genomic_DNA"/>
</dbReference>
<feature type="domain" description="HTH araC/xylS-type" evidence="4">
    <location>
        <begin position="177"/>
        <end position="275"/>
    </location>
</feature>
<dbReference type="RefSeq" id="WP_006778156.1">
    <property type="nucleotide sequence ID" value="NZ_CP040506.1"/>
</dbReference>
<sequence length="282" mass="32608">MEYTIYKEEIKYFAKAPESCPFGIEMTGTSYCDSSYYISRTLEASNVYVLEYIIEGEGTIHVNSKEYHPQTGDFYLLQPGKPHEYYSSAEQPWVKLFVNLYGPLCKAVIDTYGLTDTVLVKNCDVRGLFEALLQTANEPELPDDMVFNRCAGKFVEIIARVSSHISDENPLHSEEAIRMRQYVDKNTHRFVSVAELADSISRSLDYTAKLFKAEFDITPYEYQIRQKMDICKRLLSTTSTPIHKIAESLGYMDQQYFSRLFKKRCGMSPRVYRSTHQQDNLK</sequence>
<evidence type="ECO:0000313" key="5">
    <source>
        <dbReference type="EMBL" id="EHI61724.1"/>
    </source>
</evidence>
<comment type="caution">
    <text evidence="5">The sequence shown here is derived from an EMBL/GenBank/DDBJ whole genome shotgun (WGS) entry which is preliminary data.</text>
</comment>
<dbReference type="Pfam" id="PF02311">
    <property type="entry name" value="AraC_binding"/>
    <property type="match status" value="1"/>
</dbReference>
<dbReference type="PANTHER" id="PTHR43280:SF2">
    <property type="entry name" value="HTH-TYPE TRANSCRIPTIONAL REGULATOR EXSA"/>
    <property type="match status" value="1"/>
</dbReference>
<name>G5I9I5_9FIRM</name>
<dbReference type="SMART" id="SM00342">
    <property type="entry name" value="HTH_ARAC"/>
    <property type="match status" value="1"/>
</dbReference>
<evidence type="ECO:0000313" key="6">
    <source>
        <dbReference type="Proteomes" id="UP000005384"/>
    </source>
</evidence>
<keyword evidence="1" id="KW-0805">Transcription regulation</keyword>
<reference evidence="5 6" key="1">
    <citation type="submission" date="2011-08" db="EMBL/GenBank/DDBJ databases">
        <title>The Genome Sequence of Clostridium hathewayi WAL-18680.</title>
        <authorList>
            <consortium name="The Broad Institute Genome Sequencing Platform"/>
            <person name="Earl A."/>
            <person name="Ward D."/>
            <person name="Feldgarden M."/>
            <person name="Gevers D."/>
            <person name="Finegold S.M."/>
            <person name="Summanen P.H."/>
            <person name="Molitoris D.R."/>
            <person name="Song M."/>
            <person name="Daigneault M."/>
            <person name="Allen-Vercoe E."/>
            <person name="Young S.K."/>
            <person name="Zeng Q."/>
            <person name="Gargeya S."/>
            <person name="Fitzgerald M."/>
            <person name="Haas B."/>
            <person name="Abouelleil A."/>
            <person name="Alvarado L."/>
            <person name="Arachchi H.M."/>
            <person name="Berlin A."/>
            <person name="Brown A."/>
            <person name="Chapman S.B."/>
            <person name="Chen Z."/>
            <person name="Dunbar C."/>
            <person name="Freedman E."/>
            <person name="Gearin G."/>
            <person name="Gellesch M."/>
            <person name="Goldberg J."/>
            <person name="Griggs A."/>
            <person name="Gujja S."/>
            <person name="Heiman D."/>
            <person name="Howarth C."/>
            <person name="Larson L."/>
            <person name="Lui A."/>
            <person name="MacDonald P.J.P."/>
            <person name="Montmayeur A."/>
            <person name="Murphy C."/>
            <person name="Neiman D."/>
            <person name="Pearson M."/>
            <person name="Priest M."/>
            <person name="Roberts A."/>
            <person name="Saif S."/>
            <person name="Shea T."/>
            <person name="Shenoy N."/>
            <person name="Sisk P."/>
            <person name="Stolte C."/>
            <person name="Sykes S."/>
            <person name="Wortman J."/>
            <person name="Nusbaum C."/>
            <person name="Birren B."/>
        </authorList>
    </citation>
    <scope>NUCLEOTIDE SEQUENCE [LARGE SCALE GENOMIC DNA]</scope>
    <source>
        <strain evidence="5 6">WAL-18680</strain>
    </source>
</reference>
<dbReference type="Gene3D" id="2.60.120.280">
    <property type="entry name" value="Regulatory protein AraC"/>
    <property type="match status" value="1"/>
</dbReference>
<organism evidence="5 6">
    <name type="scientific">Hungatella hathewayi WAL-18680</name>
    <dbReference type="NCBI Taxonomy" id="742737"/>
    <lineage>
        <taxon>Bacteria</taxon>
        <taxon>Bacillati</taxon>
        <taxon>Bacillota</taxon>
        <taxon>Clostridia</taxon>
        <taxon>Lachnospirales</taxon>
        <taxon>Lachnospiraceae</taxon>
        <taxon>Hungatella</taxon>
    </lineage>
</organism>
<evidence type="ECO:0000256" key="3">
    <source>
        <dbReference type="ARBA" id="ARBA00023163"/>
    </source>
</evidence>
<evidence type="ECO:0000259" key="4">
    <source>
        <dbReference type="PROSITE" id="PS01124"/>
    </source>
</evidence>
<dbReference type="InterPro" id="IPR003313">
    <property type="entry name" value="AraC-bd"/>
</dbReference>
<dbReference type="PROSITE" id="PS01124">
    <property type="entry name" value="HTH_ARAC_FAMILY_2"/>
    <property type="match status" value="1"/>
</dbReference>
<dbReference type="GO" id="GO:0043565">
    <property type="term" value="F:sequence-specific DNA binding"/>
    <property type="evidence" value="ECO:0007669"/>
    <property type="project" value="InterPro"/>
</dbReference>
<dbReference type="Proteomes" id="UP000005384">
    <property type="component" value="Unassembled WGS sequence"/>
</dbReference>
<dbReference type="Gene3D" id="1.10.10.60">
    <property type="entry name" value="Homeodomain-like"/>
    <property type="match status" value="1"/>
</dbReference>
<protein>
    <recommendedName>
        <fullName evidence="4">HTH araC/xylS-type domain-containing protein</fullName>
    </recommendedName>
</protein>
<dbReference type="InterPro" id="IPR009057">
    <property type="entry name" value="Homeodomain-like_sf"/>
</dbReference>
<dbReference type="HOGENOM" id="CLU_000445_88_6_9"/>
<keyword evidence="3" id="KW-0804">Transcription</keyword>
<dbReference type="Pfam" id="PF12833">
    <property type="entry name" value="HTH_18"/>
    <property type="match status" value="1"/>
</dbReference>
<dbReference type="SUPFAM" id="SSF46689">
    <property type="entry name" value="Homeodomain-like"/>
    <property type="match status" value="1"/>
</dbReference>
<dbReference type="SUPFAM" id="SSF51215">
    <property type="entry name" value="Regulatory protein AraC"/>
    <property type="match status" value="1"/>
</dbReference>
<dbReference type="GO" id="GO:0003700">
    <property type="term" value="F:DNA-binding transcription factor activity"/>
    <property type="evidence" value="ECO:0007669"/>
    <property type="project" value="InterPro"/>
</dbReference>
<dbReference type="PRINTS" id="PR00032">
    <property type="entry name" value="HTHARAC"/>
</dbReference>
<keyword evidence="2" id="KW-0238">DNA-binding</keyword>
<proteinExistence type="predicted"/>
<dbReference type="InterPro" id="IPR037923">
    <property type="entry name" value="HTH-like"/>
</dbReference>
<dbReference type="PANTHER" id="PTHR43280">
    <property type="entry name" value="ARAC-FAMILY TRANSCRIPTIONAL REGULATOR"/>
    <property type="match status" value="1"/>
</dbReference>